<evidence type="ECO:0000313" key="1">
    <source>
        <dbReference type="EMBL" id="AGV19467.1"/>
    </source>
</evidence>
<proteinExistence type="predicted"/>
<protein>
    <submittedName>
        <fullName evidence="1">Uncharacterized protein</fullName>
    </submittedName>
</protein>
<dbReference type="AlphaFoldDB" id="A0A2I3CNB2"/>
<gene>
    <name evidence="1" type="ORF">N646_3658</name>
</gene>
<accession>A0A2I3CNB2</accession>
<sequence length="51" mass="5947">MIEFKEELSGKLNKKYPHNTGKTERSVSCGFKTIVLLLIRTTNVGMQWKYK</sequence>
<dbReference type="HOGENOM" id="CLU_3105127_0_0_6"/>
<name>A0A2I3CNB2_VIBAX</name>
<dbReference type="EMBL" id="CP006719">
    <property type="protein sequence ID" value="AGV19467.1"/>
    <property type="molecule type" value="Genomic_DNA"/>
</dbReference>
<organism evidence="1 2">
    <name type="scientific">Vibrio alginolyticus (strain ATCC 17749 / DSM 2171 / NBRC 15630 / NCIMB 1903 / NCTC 12160 / XII-53)</name>
    <dbReference type="NCBI Taxonomy" id="1219076"/>
    <lineage>
        <taxon>Bacteria</taxon>
        <taxon>Pseudomonadati</taxon>
        <taxon>Pseudomonadota</taxon>
        <taxon>Gammaproteobacteria</taxon>
        <taxon>Vibrionales</taxon>
        <taxon>Vibrionaceae</taxon>
        <taxon>Vibrio</taxon>
    </lineage>
</organism>
<dbReference type="Proteomes" id="UP000016714">
    <property type="component" value="Chromosome 2"/>
</dbReference>
<reference evidence="1 2" key="1">
    <citation type="journal article" date="2015" name="Genome Announc.">
        <title>Complete genome sequence of Vibrio alginolyticus ATCC 17749.</title>
        <authorList>
            <person name="Liu X.F."/>
            <person name="Cao Y."/>
            <person name="Zhang H.L."/>
            <person name="Chen Y.J."/>
            <person name="Hu C.J."/>
        </authorList>
    </citation>
    <scope>NUCLEOTIDE SEQUENCE [LARGE SCALE GENOMIC DNA]</scope>
    <source>
        <strain evidence="2">ATCC 17749 / DSM 2171 / NBRC 15630 / NCIMB 1903 / NCTC 12160 / XII-53</strain>
    </source>
</reference>
<dbReference type="KEGG" id="vag:N646_3658"/>
<evidence type="ECO:0000313" key="2">
    <source>
        <dbReference type="Proteomes" id="UP000016714"/>
    </source>
</evidence>